<dbReference type="eggNOG" id="ENOG502ZCPM">
    <property type="taxonomic scope" value="Bacteria"/>
</dbReference>
<dbReference type="Pfam" id="PF19865">
    <property type="entry name" value="DUF6338"/>
    <property type="match status" value="1"/>
</dbReference>
<dbReference type="OrthoDB" id="3619694at2"/>
<protein>
    <submittedName>
        <fullName evidence="2">Uncharacterized protein</fullName>
    </submittedName>
</protein>
<organism evidence="2 3">
    <name type="scientific">Actinoplanes missouriensis (strain ATCC 14538 / DSM 43046 / CBS 188.64 / JCM 3121 / NBRC 102363 / NCIMB 12654 / NRRL B-3342 / UNCC 431)</name>
    <dbReference type="NCBI Taxonomy" id="512565"/>
    <lineage>
        <taxon>Bacteria</taxon>
        <taxon>Bacillati</taxon>
        <taxon>Actinomycetota</taxon>
        <taxon>Actinomycetes</taxon>
        <taxon>Micromonosporales</taxon>
        <taxon>Micromonosporaceae</taxon>
        <taxon>Actinoplanes</taxon>
    </lineage>
</organism>
<keyword evidence="1" id="KW-0812">Transmembrane</keyword>
<gene>
    <name evidence="2" type="ordered locus">AMIS_25940</name>
</gene>
<dbReference type="Proteomes" id="UP000007882">
    <property type="component" value="Chromosome"/>
</dbReference>
<dbReference type="STRING" id="512565.AMIS_25940"/>
<keyword evidence="1" id="KW-0472">Membrane</keyword>
<feature type="transmembrane region" description="Helical" evidence="1">
    <location>
        <begin position="44"/>
        <end position="65"/>
    </location>
</feature>
<evidence type="ECO:0000313" key="3">
    <source>
        <dbReference type="Proteomes" id="UP000007882"/>
    </source>
</evidence>
<accession>I0H477</accession>
<dbReference type="InterPro" id="IPR045919">
    <property type="entry name" value="DUF6338"/>
</dbReference>
<keyword evidence="3" id="KW-1185">Reference proteome</keyword>
<reference evidence="2 3" key="1">
    <citation type="submission" date="2012-02" db="EMBL/GenBank/DDBJ databases">
        <title>Complete genome sequence of Actinoplanes missouriensis 431 (= NBRC 102363).</title>
        <authorList>
            <person name="Ohnishi Y."/>
            <person name="Ishikawa J."/>
            <person name="Sekine M."/>
            <person name="Hosoyama A."/>
            <person name="Harada T."/>
            <person name="Narita H."/>
            <person name="Hata T."/>
            <person name="Konno Y."/>
            <person name="Tutikane K."/>
            <person name="Fujita N."/>
            <person name="Horinouchi S."/>
            <person name="Hayakawa M."/>
        </authorList>
    </citation>
    <scope>NUCLEOTIDE SEQUENCE [LARGE SCALE GENOMIC DNA]</scope>
    <source>
        <strain evidence="3">ATCC 14538 / DSM 43046 / CBS 188.64 / JCM 3121 / NBRC 102363 / NCIMB 12654 / NRRL B-3342 / UNCC 431</strain>
    </source>
</reference>
<feature type="transmembrane region" description="Helical" evidence="1">
    <location>
        <begin position="85"/>
        <end position="110"/>
    </location>
</feature>
<dbReference type="PATRIC" id="fig|512565.3.peg.2595"/>
<keyword evidence="1" id="KW-1133">Transmembrane helix</keyword>
<dbReference type="AlphaFoldDB" id="I0H477"/>
<dbReference type="RefSeq" id="WP_014442709.1">
    <property type="nucleotide sequence ID" value="NC_017093.1"/>
</dbReference>
<evidence type="ECO:0000256" key="1">
    <source>
        <dbReference type="SAM" id="Phobius"/>
    </source>
</evidence>
<feature type="transmembrane region" description="Helical" evidence="1">
    <location>
        <begin position="252"/>
        <end position="273"/>
    </location>
</feature>
<sequence length="274" mass="29554">MPATFVSLSIVILLLLPGIILELLRQRSRPGRMDSVFVETSRVLLGGAFVSAATLVLLGIIRTLTPAVLADPRRMWTVPHYVANHLWLTGWTITLFLIVSATLSALCFAVTPTSGLAGRVFPESAWVAVFGRLPQRLIDNGTTVSPGHRIVTQLQVELLDGSAYVGVRDAYSADAALADRELVLAPPLQVRPTEGDWTALDPGWQRIIIPAAQIRNILVRFAELPSQPGAPARRPPVRFTATVSRWAASPRLLASLLAAEILVPIAVGVGIVVF</sequence>
<name>I0H477_ACTM4</name>
<dbReference type="EMBL" id="AP012319">
    <property type="protein sequence ID" value="BAL87814.1"/>
    <property type="molecule type" value="Genomic_DNA"/>
</dbReference>
<dbReference type="HOGENOM" id="CLU_1014240_0_0_11"/>
<dbReference type="KEGG" id="ams:AMIS_25940"/>
<proteinExistence type="predicted"/>
<feature type="transmembrane region" description="Helical" evidence="1">
    <location>
        <begin position="6"/>
        <end position="24"/>
    </location>
</feature>
<evidence type="ECO:0000313" key="2">
    <source>
        <dbReference type="EMBL" id="BAL87814.1"/>
    </source>
</evidence>